<reference evidence="2" key="1">
    <citation type="submission" date="2021-08" db="EMBL/GenBank/DDBJ databases">
        <title>Genome of a novel bacterium of the phylum Verrucomicrobia, Oleiharenicola sp. KSB-15.</title>
        <authorList>
            <person name="Chung J.-H."/>
            <person name="Ahn J.-H."/>
            <person name="Yoon Y."/>
            <person name="Kim D.-Y."/>
            <person name="An S.-H."/>
            <person name="Park I."/>
            <person name="Yeon J."/>
        </authorList>
    </citation>
    <scope>NUCLEOTIDE SEQUENCE</scope>
    <source>
        <strain evidence="2">KSB-15</strain>
    </source>
</reference>
<dbReference type="KEGG" id="ole:K0B96_11190"/>
<dbReference type="RefSeq" id="WP_220160986.1">
    <property type="nucleotide sequence ID" value="NZ_CP080507.1"/>
</dbReference>
<feature type="chain" id="PRO_5034584487" description="LPS export ABC transporter protein LptC" evidence="1">
    <location>
        <begin position="28"/>
        <end position="151"/>
    </location>
</feature>
<evidence type="ECO:0000256" key="1">
    <source>
        <dbReference type="SAM" id="SignalP"/>
    </source>
</evidence>
<dbReference type="Proteomes" id="UP000825051">
    <property type="component" value="Chromosome"/>
</dbReference>
<accession>A0A8F9TUM6</accession>
<gene>
    <name evidence="2" type="ORF">K0B96_11190</name>
</gene>
<evidence type="ECO:0008006" key="4">
    <source>
        <dbReference type="Google" id="ProtNLM"/>
    </source>
</evidence>
<keyword evidence="1" id="KW-0732">Signal</keyword>
<dbReference type="EMBL" id="CP080507">
    <property type="protein sequence ID" value="QYM77882.1"/>
    <property type="molecule type" value="Genomic_DNA"/>
</dbReference>
<organism evidence="2 3">
    <name type="scientific">Horticoccus luteus</name>
    <dbReference type="NCBI Taxonomy" id="2862869"/>
    <lineage>
        <taxon>Bacteria</taxon>
        <taxon>Pseudomonadati</taxon>
        <taxon>Verrucomicrobiota</taxon>
        <taxon>Opitutia</taxon>
        <taxon>Opitutales</taxon>
        <taxon>Opitutaceae</taxon>
        <taxon>Horticoccus</taxon>
    </lineage>
</organism>
<dbReference type="AlphaFoldDB" id="A0A8F9TUM6"/>
<evidence type="ECO:0000313" key="3">
    <source>
        <dbReference type="Proteomes" id="UP000825051"/>
    </source>
</evidence>
<name>A0A8F9TUM6_9BACT</name>
<evidence type="ECO:0000313" key="2">
    <source>
        <dbReference type="EMBL" id="QYM77882.1"/>
    </source>
</evidence>
<protein>
    <recommendedName>
        <fullName evidence="4">LPS export ABC transporter protein LptC</fullName>
    </recommendedName>
</protein>
<feature type="signal peptide" evidence="1">
    <location>
        <begin position="1"/>
        <end position="27"/>
    </location>
</feature>
<proteinExistence type="predicted"/>
<keyword evidence="3" id="KW-1185">Reference proteome</keyword>
<sequence>MKPHFHPPLRALMLGAILSGLAIAAHAQLPAADAPALNFSLPAFTPEGYRSFLLRASSASFAGPKEIELRNANLTVFNGDAANTVETVILAPVARFFTERNLASGPGSVRLIRDDMEVTGQEWRYDHAHKTVFIAKDVRVIFHAALPDLIQ</sequence>